<organism evidence="1 2">
    <name type="scientific">Fusarium tricinctum</name>
    <dbReference type="NCBI Taxonomy" id="61284"/>
    <lineage>
        <taxon>Eukaryota</taxon>
        <taxon>Fungi</taxon>
        <taxon>Dikarya</taxon>
        <taxon>Ascomycota</taxon>
        <taxon>Pezizomycotina</taxon>
        <taxon>Sordariomycetes</taxon>
        <taxon>Hypocreomycetidae</taxon>
        <taxon>Hypocreales</taxon>
        <taxon>Nectriaceae</taxon>
        <taxon>Fusarium</taxon>
        <taxon>Fusarium tricinctum species complex</taxon>
    </lineage>
</organism>
<dbReference type="EMBL" id="JAGPXF010000002">
    <property type="protein sequence ID" value="KAH7257059.1"/>
    <property type="molecule type" value="Genomic_DNA"/>
</dbReference>
<sequence length="81" mass="8725">MLLNALEMGICMRPTPALALGALAFLVLADARFRGGNQPARHWSSFSGVSSEDRGTFQGIDKTVEDCQRGDENKQCIVLAA</sequence>
<accession>A0A8K0WFB5</accession>
<keyword evidence="2" id="KW-1185">Reference proteome</keyword>
<reference evidence="1" key="1">
    <citation type="journal article" date="2021" name="Nat. Commun.">
        <title>Genetic determinants of endophytism in the Arabidopsis root mycobiome.</title>
        <authorList>
            <person name="Mesny F."/>
            <person name="Miyauchi S."/>
            <person name="Thiergart T."/>
            <person name="Pickel B."/>
            <person name="Atanasova L."/>
            <person name="Karlsson M."/>
            <person name="Huettel B."/>
            <person name="Barry K.W."/>
            <person name="Haridas S."/>
            <person name="Chen C."/>
            <person name="Bauer D."/>
            <person name="Andreopoulos W."/>
            <person name="Pangilinan J."/>
            <person name="LaButti K."/>
            <person name="Riley R."/>
            <person name="Lipzen A."/>
            <person name="Clum A."/>
            <person name="Drula E."/>
            <person name="Henrissat B."/>
            <person name="Kohler A."/>
            <person name="Grigoriev I.V."/>
            <person name="Martin F.M."/>
            <person name="Hacquard S."/>
        </authorList>
    </citation>
    <scope>NUCLEOTIDE SEQUENCE</scope>
    <source>
        <strain evidence="1">MPI-SDFR-AT-0068</strain>
    </source>
</reference>
<protein>
    <submittedName>
        <fullName evidence="1">Uncharacterized protein</fullName>
    </submittedName>
</protein>
<dbReference type="Proteomes" id="UP000813427">
    <property type="component" value="Unassembled WGS sequence"/>
</dbReference>
<dbReference type="AlphaFoldDB" id="A0A8K0WFB5"/>
<proteinExistence type="predicted"/>
<gene>
    <name evidence="1" type="ORF">BKA59DRAFT_469225</name>
</gene>
<evidence type="ECO:0000313" key="2">
    <source>
        <dbReference type="Proteomes" id="UP000813427"/>
    </source>
</evidence>
<name>A0A8K0WFB5_9HYPO</name>
<evidence type="ECO:0000313" key="1">
    <source>
        <dbReference type="EMBL" id="KAH7257059.1"/>
    </source>
</evidence>
<comment type="caution">
    <text evidence="1">The sequence shown here is derived from an EMBL/GenBank/DDBJ whole genome shotgun (WGS) entry which is preliminary data.</text>
</comment>